<evidence type="ECO:0000313" key="1">
    <source>
        <dbReference type="EMBL" id="RAS15459.1"/>
    </source>
</evidence>
<gene>
    <name evidence="1" type="ORF">BX591_1613</name>
</gene>
<sequence length="113" mass="12430">MKQQVNEPGTGNEGLMERLDRLDQALHGRGVSRSIRSALLDLGRCLGAAGVYAEKNWRASQRRSGGINARARRMFSWVSVRARLDPCGRAPAAQSVETVFGSRVWLIPLNLSP</sequence>
<dbReference type="EMBL" id="QLTK01000061">
    <property type="protein sequence ID" value="RAS15459.1"/>
    <property type="molecule type" value="Genomic_DNA"/>
</dbReference>
<protein>
    <submittedName>
        <fullName evidence="1">Uncharacterized protein</fullName>
    </submittedName>
</protein>
<reference evidence="1 2" key="1">
    <citation type="submission" date="2018-06" db="EMBL/GenBank/DDBJ databases">
        <title>Genomic Encyclopedia of Type Strains, Phase III (KMG-III): the genomes of soil and plant-associated and newly described type strains.</title>
        <authorList>
            <person name="Whitman W."/>
        </authorList>
    </citation>
    <scope>NUCLEOTIDE SEQUENCE [LARGE SCALE GENOMIC DNA]</scope>
    <source>
        <strain evidence="1 2">LMG 23644</strain>
    </source>
</reference>
<evidence type="ECO:0000313" key="2">
    <source>
        <dbReference type="Proteomes" id="UP000248918"/>
    </source>
</evidence>
<proteinExistence type="predicted"/>
<organism evidence="1 2">
    <name type="scientific">Paraburkholderia bryophila</name>
    <dbReference type="NCBI Taxonomy" id="420952"/>
    <lineage>
        <taxon>Bacteria</taxon>
        <taxon>Pseudomonadati</taxon>
        <taxon>Pseudomonadota</taxon>
        <taxon>Betaproteobacteria</taxon>
        <taxon>Burkholderiales</taxon>
        <taxon>Burkholderiaceae</taxon>
        <taxon>Paraburkholderia</taxon>
    </lineage>
</organism>
<dbReference type="AlphaFoldDB" id="A0A329BF72"/>
<comment type="caution">
    <text evidence="1">The sequence shown here is derived from an EMBL/GenBank/DDBJ whole genome shotgun (WGS) entry which is preliminary data.</text>
</comment>
<name>A0A329BF72_9BURK</name>
<accession>A0A329BF72</accession>
<dbReference type="Proteomes" id="UP000248918">
    <property type="component" value="Unassembled WGS sequence"/>
</dbReference>